<proteinExistence type="inferred from homology"/>
<reference evidence="5" key="1">
    <citation type="submission" date="2014-06" db="EMBL/GenBank/DDBJ databases">
        <authorList>
            <person name="Winans N.J."/>
            <person name="Newell P.D."/>
            <person name="Douglas A.E."/>
        </authorList>
    </citation>
    <scope>NUCLEOTIDE SEQUENCE [LARGE SCALE GENOMIC DNA]</scope>
    <source>
        <strain evidence="5">DmL_052</strain>
    </source>
</reference>
<dbReference type="FunFam" id="3.40.50.720:FF:000080">
    <property type="entry name" value="Thiazole biosynthesis adenylyltransferase ThiF"/>
    <property type="match status" value="1"/>
</dbReference>
<dbReference type="EMBL" id="JOPB01000005">
    <property type="protein sequence ID" value="OUI78776.1"/>
    <property type="molecule type" value="Genomic_DNA"/>
</dbReference>
<gene>
    <name evidence="4" type="ORF">HK18_07810</name>
</gene>
<dbReference type="GO" id="GO:0004792">
    <property type="term" value="F:thiosulfate-cyanide sulfurtransferase activity"/>
    <property type="evidence" value="ECO:0007669"/>
    <property type="project" value="TreeGrafter"/>
</dbReference>
<dbReference type="RefSeq" id="WP_086632185.1">
    <property type="nucleotide sequence ID" value="NZ_JOPB01000005.1"/>
</dbReference>
<dbReference type="GO" id="GO:0008146">
    <property type="term" value="F:sulfotransferase activity"/>
    <property type="evidence" value="ECO:0007669"/>
    <property type="project" value="TreeGrafter"/>
</dbReference>
<dbReference type="InterPro" id="IPR045886">
    <property type="entry name" value="ThiF/MoeB/HesA"/>
</dbReference>
<dbReference type="Proteomes" id="UP000194946">
    <property type="component" value="Unassembled WGS sequence"/>
</dbReference>
<dbReference type="GO" id="GO:0005829">
    <property type="term" value="C:cytosol"/>
    <property type="evidence" value="ECO:0007669"/>
    <property type="project" value="TreeGrafter"/>
</dbReference>
<dbReference type="InterPro" id="IPR035985">
    <property type="entry name" value="Ubiquitin-activating_enz"/>
</dbReference>
<accession>A0A251ZVS9</accession>
<dbReference type="GO" id="GO:0016779">
    <property type="term" value="F:nucleotidyltransferase activity"/>
    <property type="evidence" value="ECO:0007669"/>
    <property type="project" value="TreeGrafter"/>
</dbReference>
<dbReference type="InterPro" id="IPR000594">
    <property type="entry name" value="ThiF_NAD_FAD-bd"/>
</dbReference>
<evidence type="ECO:0000259" key="3">
    <source>
        <dbReference type="Pfam" id="PF00899"/>
    </source>
</evidence>
<dbReference type="Gene3D" id="3.40.50.720">
    <property type="entry name" value="NAD(P)-binding Rossmann-like Domain"/>
    <property type="match status" value="1"/>
</dbReference>
<dbReference type="PANTHER" id="PTHR10953">
    <property type="entry name" value="UBIQUITIN-ACTIVATING ENZYME E1"/>
    <property type="match status" value="1"/>
</dbReference>
<dbReference type="CDD" id="cd00757">
    <property type="entry name" value="ThiF_MoeB_HesA_family"/>
    <property type="match status" value="1"/>
</dbReference>
<evidence type="ECO:0000313" key="5">
    <source>
        <dbReference type="Proteomes" id="UP000194946"/>
    </source>
</evidence>
<evidence type="ECO:0000256" key="2">
    <source>
        <dbReference type="SAM" id="Phobius"/>
    </source>
</evidence>
<protein>
    <recommendedName>
        <fullName evidence="3">THIF-type NAD/FAD binding fold domain-containing protein</fullName>
    </recommendedName>
</protein>
<sequence length="248" mass="27271">MDDSQLIRYSRHILLPQIDLLGQEKILKSKMLIIGCGGLGCAVAPLLAAAGVGQLTCVDDDKVDLSNLQRQTHYVHSDIGLFKAQAMQDFIHKQNPEVQVRAITERLGLQALILLCKEHDVVIDCSDNLLTRQQVNQAAFISKTPLFFGSALRFEGQLSVFDARDPIAPCYACLFDGDDNGQDSCSFLGVFAPLVSIIGSMQAAEALKIILNIGALLKGKLLHYNALNTQFYTVEFDRNPHCKICGQH</sequence>
<dbReference type="NCBIfam" id="NF004281">
    <property type="entry name" value="PRK05690.1"/>
    <property type="match status" value="1"/>
</dbReference>
<keyword evidence="2" id="KW-1133">Transmembrane helix</keyword>
<keyword evidence="5" id="KW-1185">Reference proteome</keyword>
<feature type="transmembrane region" description="Helical" evidence="2">
    <location>
        <begin position="31"/>
        <end position="52"/>
    </location>
</feature>
<name>A0A251ZVS9_9PROT</name>
<feature type="domain" description="THIF-type NAD/FAD binding fold" evidence="3">
    <location>
        <begin position="9"/>
        <end position="243"/>
    </location>
</feature>
<keyword evidence="2" id="KW-0472">Membrane</keyword>
<dbReference type="SUPFAM" id="SSF69572">
    <property type="entry name" value="Activating enzymes of the ubiquitin-like proteins"/>
    <property type="match status" value="1"/>
</dbReference>
<comment type="similarity">
    <text evidence="1">Belongs to the HesA/MoeB/ThiF family.</text>
</comment>
<organism evidence="4 5">
    <name type="scientific">Commensalibacter intestini</name>
    <dbReference type="NCBI Taxonomy" id="479936"/>
    <lineage>
        <taxon>Bacteria</taxon>
        <taxon>Pseudomonadati</taxon>
        <taxon>Pseudomonadota</taxon>
        <taxon>Alphaproteobacteria</taxon>
        <taxon>Acetobacterales</taxon>
        <taxon>Acetobacteraceae</taxon>
    </lineage>
</organism>
<dbReference type="PANTHER" id="PTHR10953:SF102">
    <property type="entry name" value="ADENYLYLTRANSFERASE AND SULFURTRANSFERASE MOCS3"/>
    <property type="match status" value="1"/>
</dbReference>
<dbReference type="AlphaFoldDB" id="A0A251ZVS9"/>
<dbReference type="Pfam" id="PF00899">
    <property type="entry name" value="ThiF"/>
    <property type="match status" value="1"/>
</dbReference>
<evidence type="ECO:0000313" key="4">
    <source>
        <dbReference type="EMBL" id="OUI78776.1"/>
    </source>
</evidence>
<dbReference type="GO" id="GO:0008641">
    <property type="term" value="F:ubiquitin-like modifier activating enzyme activity"/>
    <property type="evidence" value="ECO:0007669"/>
    <property type="project" value="InterPro"/>
</dbReference>
<keyword evidence="2" id="KW-0812">Transmembrane</keyword>
<evidence type="ECO:0000256" key="1">
    <source>
        <dbReference type="ARBA" id="ARBA00009919"/>
    </source>
</evidence>
<comment type="caution">
    <text evidence="4">The sequence shown here is derived from an EMBL/GenBank/DDBJ whole genome shotgun (WGS) entry which is preliminary data.</text>
</comment>